<name>A0AAP2CIC5_9BACT</name>
<keyword evidence="2" id="KW-1185">Reference proteome</keyword>
<keyword evidence="1" id="KW-0449">Lipoprotein</keyword>
<dbReference type="PROSITE" id="PS51257">
    <property type="entry name" value="PROKAR_LIPOPROTEIN"/>
    <property type="match status" value="1"/>
</dbReference>
<sequence length="495" mass="55547">MKRYICFIYLLFTLASCEGFLDVNENPNAPIASNLPLSAKLSGALVSTSNQETLQINQIGGFWGGYWGTNNDGTNLFFDLKTYNGPSLRSQREGIPVWENGFNNILFFSLIQEEAELSSNHFYVGTSKVMQGWLFLRLVDFYGNIPFDEAGQGNEKLQPRYEDGQVVYQKAINLITSGIADLKQAGPVPATNGDVMFNGNVDSWIKFANTVKLRALLRQSELGNEAYIQEQLALISQEGSGFIQHHAQVNPGYLNTTGKMNPFWETYYRDVQGNATANYQNLRPTEFLISQMQDRNDPRLSRLYQAIDGEYKGVVFGNSDAGNPKYDRVNTSAFLGAVENGGPTGLFRSFNQPSIVMSSFESFFLQAEAAQRGWIGGSASDLYNQAIQESFQLLTVPAMETTAYLSQQEVALERAEDPIRRIIEQKWLALNSISSIEAWNDYRRLGWPEYPATAASGVVGRPNRLMYPETERGTNLEQVLAQGNDMINEKIWWSR</sequence>
<reference evidence="1 2" key="1">
    <citation type="submission" date="2021-05" db="EMBL/GenBank/DDBJ databases">
        <authorList>
            <person name="Zhang Z.D."/>
            <person name="Osman G."/>
        </authorList>
    </citation>
    <scope>NUCLEOTIDE SEQUENCE [LARGE SCALE GENOMIC DNA]</scope>
    <source>
        <strain evidence="1 2">KCTC 32217</strain>
    </source>
</reference>
<proteinExistence type="predicted"/>
<accession>A0AAP2CIC5</accession>
<dbReference type="Pfam" id="PF12771">
    <property type="entry name" value="SusD-like_2"/>
    <property type="match status" value="1"/>
</dbReference>
<evidence type="ECO:0000313" key="2">
    <source>
        <dbReference type="Proteomes" id="UP001319104"/>
    </source>
</evidence>
<organism evidence="1 2">
    <name type="scientific">Litoribacter ruber</name>
    <dbReference type="NCBI Taxonomy" id="702568"/>
    <lineage>
        <taxon>Bacteria</taxon>
        <taxon>Pseudomonadati</taxon>
        <taxon>Bacteroidota</taxon>
        <taxon>Cytophagia</taxon>
        <taxon>Cytophagales</taxon>
        <taxon>Cyclobacteriaceae</taxon>
        <taxon>Litoribacter</taxon>
    </lineage>
</organism>
<comment type="caution">
    <text evidence="1">The sequence shown here is derived from an EMBL/GenBank/DDBJ whole genome shotgun (WGS) entry which is preliminary data.</text>
</comment>
<dbReference type="InterPro" id="IPR011990">
    <property type="entry name" value="TPR-like_helical_dom_sf"/>
</dbReference>
<dbReference type="RefSeq" id="WP_213944697.1">
    <property type="nucleotide sequence ID" value="NZ_JAHCMY010000003.1"/>
</dbReference>
<dbReference type="Proteomes" id="UP001319104">
    <property type="component" value="Unassembled WGS sequence"/>
</dbReference>
<dbReference type="Gene3D" id="1.25.40.390">
    <property type="match status" value="1"/>
</dbReference>
<evidence type="ECO:0000313" key="1">
    <source>
        <dbReference type="EMBL" id="MBS9523811.1"/>
    </source>
</evidence>
<dbReference type="InterPro" id="IPR041662">
    <property type="entry name" value="SusD-like_2"/>
</dbReference>
<protein>
    <submittedName>
        <fullName evidence="1">SusD/RagB family nutrient-binding outer membrane lipoprotein</fullName>
    </submittedName>
</protein>
<gene>
    <name evidence="1" type="ORF">KI659_07260</name>
</gene>
<dbReference type="EMBL" id="JAHCMY010000003">
    <property type="protein sequence ID" value="MBS9523811.1"/>
    <property type="molecule type" value="Genomic_DNA"/>
</dbReference>
<dbReference type="AlphaFoldDB" id="A0AAP2CIC5"/>
<dbReference type="SUPFAM" id="SSF48452">
    <property type="entry name" value="TPR-like"/>
    <property type="match status" value="1"/>
</dbReference>